<gene>
    <name evidence="3" type="ORF">BOTBODRAFT_152046</name>
</gene>
<keyword evidence="1" id="KW-0175">Coiled coil</keyword>
<feature type="region of interest" description="Disordered" evidence="2">
    <location>
        <begin position="377"/>
        <end position="409"/>
    </location>
</feature>
<reference evidence="4" key="1">
    <citation type="journal article" date="2014" name="Proc. Natl. Acad. Sci. U.S.A.">
        <title>Extensive sampling of basidiomycete genomes demonstrates inadequacy of the white-rot/brown-rot paradigm for wood decay fungi.</title>
        <authorList>
            <person name="Riley R."/>
            <person name="Salamov A.A."/>
            <person name="Brown D.W."/>
            <person name="Nagy L.G."/>
            <person name="Floudas D."/>
            <person name="Held B.W."/>
            <person name="Levasseur A."/>
            <person name="Lombard V."/>
            <person name="Morin E."/>
            <person name="Otillar R."/>
            <person name="Lindquist E.A."/>
            <person name="Sun H."/>
            <person name="LaButti K.M."/>
            <person name="Schmutz J."/>
            <person name="Jabbour D."/>
            <person name="Luo H."/>
            <person name="Baker S.E."/>
            <person name="Pisabarro A.G."/>
            <person name="Walton J.D."/>
            <person name="Blanchette R.A."/>
            <person name="Henrissat B."/>
            <person name="Martin F."/>
            <person name="Cullen D."/>
            <person name="Hibbett D.S."/>
            <person name="Grigoriev I.V."/>
        </authorList>
    </citation>
    <scope>NUCLEOTIDE SEQUENCE [LARGE SCALE GENOMIC DNA]</scope>
    <source>
        <strain evidence="4">FD-172 SS1</strain>
    </source>
</reference>
<dbReference type="GO" id="GO:0008298">
    <property type="term" value="P:intracellular mRNA localization"/>
    <property type="evidence" value="ECO:0007669"/>
    <property type="project" value="TreeGrafter"/>
</dbReference>
<dbReference type="InParanoid" id="A0A067NA78"/>
<proteinExistence type="predicted"/>
<evidence type="ECO:0000256" key="1">
    <source>
        <dbReference type="SAM" id="Coils"/>
    </source>
</evidence>
<dbReference type="STRING" id="930990.A0A067NA78"/>
<feature type="coiled-coil region" evidence="1">
    <location>
        <begin position="274"/>
        <end position="301"/>
    </location>
</feature>
<dbReference type="PANTHER" id="PTHR31027:SF2">
    <property type="entry name" value="LEBERCILIN DOMAIN-CONTAINING PROTEIN"/>
    <property type="match status" value="1"/>
</dbReference>
<dbReference type="HOGENOM" id="CLU_023943_0_0_1"/>
<dbReference type="EMBL" id="KL198017">
    <property type="protein sequence ID" value="KDQ21037.1"/>
    <property type="molecule type" value="Genomic_DNA"/>
</dbReference>
<dbReference type="PANTHER" id="PTHR31027">
    <property type="entry name" value="NUCLEAR SEGREGATION PROTEIN BFR1"/>
    <property type="match status" value="1"/>
</dbReference>
<dbReference type="FunCoup" id="A0A067NA78">
    <property type="interactions" value="21"/>
</dbReference>
<dbReference type="GO" id="GO:1990904">
    <property type="term" value="C:ribonucleoprotein complex"/>
    <property type="evidence" value="ECO:0007669"/>
    <property type="project" value="TreeGrafter"/>
</dbReference>
<dbReference type="GO" id="GO:0003729">
    <property type="term" value="F:mRNA binding"/>
    <property type="evidence" value="ECO:0007669"/>
    <property type="project" value="TreeGrafter"/>
</dbReference>
<evidence type="ECO:0000313" key="4">
    <source>
        <dbReference type="Proteomes" id="UP000027195"/>
    </source>
</evidence>
<keyword evidence="4" id="KW-1185">Reference proteome</keyword>
<evidence type="ECO:0000313" key="3">
    <source>
        <dbReference type="EMBL" id="KDQ21037.1"/>
    </source>
</evidence>
<dbReference type="AlphaFoldDB" id="A0A067NA78"/>
<dbReference type="OrthoDB" id="2195113at2759"/>
<feature type="compositionally biased region" description="Low complexity" evidence="2">
    <location>
        <begin position="391"/>
        <end position="407"/>
    </location>
</feature>
<dbReference type="Proteomes" id="UP000027195">
    <property type="component" value="Unassembled WGS sequence"/>
</dbReference>
<evidence type="ECO:0000256" key="2">
    <source>
        <dbReference type="SAM" id="MobiDB-lite"/>
    </source>
</evidence>
<feature type="compositionally biased region" description="Polar residues" evidence="2">
    <location>
        <begin position="1"/>
        <end position="33"/>
    </location>
</feature>
<evidence type="ECO:0008006" key="5">
    <source>
        <dbReference type="Google" id="ProtNLM"/>
    </source>
</evidence>
<feature type="region of interest" description="Disordered" evidence="2">
    <location>
        <begin position="470"/>
        <end position="510"/>
    </location>
</feature>
<protein>
    <recommendedName>
        <fullName evidence="5">Nuclear segregation protein Bfr1</fullName>
    </recommendedName>
</protein>
<organism evidence="3 4">
    <name type="scientific">Botryobasidium botryosum (strain FD-172 SS1)</name>
    <dbReference type="NCBI Taxonomy" id="930990"/>
    <lineage>
        <taxon>Eukaryota</taxon>
        <taxon>Fungi</taxon>
        <taxon>Dikarya</taxon>
        <taxon>Basidiomycota</taxon>
        <taxon>Agaricomycotina</taxon>
        <taxon>Agaricomycetes</taxon>
        <taxon>Cantharellales</taxon>
        <taxon>Botryobasidiaceae</taxon>
        <taxon>Botryobasidium</taxon>
    </lineage>
</organism>
<sequence>MAANKSQKTSGGPANAQTKKPVEAQTSAETGQSHGRPDQAAYNAEQEKIKSEIDALQAKLNAVKDKIGLASNNKSGPEAERRAALHAELDGIRGQQAEHKAKRTKILDEVKAIQATVQKKAQELQTAKQKAPFKTVADLDARIKQLEGQVESGSLKLVDEKRALTDISTYKRFRRSVETFQADQEAIDADRARADELRKELDDPESKAISERFDAIRAELDEIKKAGDEAFANRNKLFDERTELQGQLDTLYGQKRESAQQFREANDRYWQKVNEDRARKAERYRAQRDAAEQEKRQEIADRLLEEAQIPAFQTQIEDCQTLIDYFSGKTSGITTPSATLFPRAGLTGVPKLELRKVEQELGEGVIVRKKKGEEDDTYFVSSKGKGKKSKPPSGISTPSSPSLGSSSQLNIPLPTLSALMQHAIPPPTSSADVPRTIENLKTKKAWYEANQAHVTAENIAKAEAEIKRLDKGRGHATNGHGNGRQEVDDASAPGADGDADEAEGNAEVTA</sequence>
<dbReference type="GO" id="GO:0005783">
    <property type="term" value="C:endoplasmic reticulum"/>
    <property type="evidence" value="ECO:0007669"/>
    <property type="project" value="TreeGrafter"/>
</dbReference>
<name>A0A067NA78_BOTB1</name>
<dbReference type="Gene3D" id="1.10.287.1490">
    <property type="match status" value="1"/>
</dbReference>
<accession>A0A067NA78</accession>
<dbReference type="GO" id="GO:0042175">
    <property type="term" value="C:nuclear outer membrane-endoplasmic reticulum membrane network"/>
    <property type="evidence" value="ECO:0007669"/>
    <property type="project" value="TreeGrafter"/>
</dbReference>
<dbReference type="InterPro" id="IPR039604">
    <property type="entry name" value="Bfr1"/>
</dbReference>
<feature type="region of interest" description="Disordered" evidence="2">
    <location>
        <begin position="1"/>
        <end position="47"/>
    </location>
</feature>